<dbReference type="Proteomes" id="UP000652307">
    <property type="component" value="Unassembled WGS sequence"/>
</dbReference>
<name>A0A843AH79_9CREN</name>
<protein>
    <submittedName>
        <fullName evidence="1">Uncharacterized protein</fullName>
    </submittedName>
</protein>
<proteinExistence type="predicted"/>
<organism evidence="1 2">
    <name type="scientific">Fervidicoccus fontis</name>
    <dbReference type="NCBI Taxonomy" id="683846"/>
    <lineage>
        <taxon>Archaea</taxon>
        <taxon>Thermoproteota</taxon>
        <taxon>Thermoprotei</taxon>
        <taxon>Fervidicoccales</taxon>
        <taxon>Fervidicoccaceae</taxon>
        <taxon>Fervidicoccus</taxon>
    </lineage>
</organism>
<accession>A0A843AH79</accession>
<dbReference type="AlphaFoldDB" id="A0A843AH79"/>
<dbReference type="RefSeq" id="WP_193803422.1">
    <property type="nucleotide sequence ID" value="NZ_JADEZV010000001.1"/>
</dbReference>
<evidence type="ECO:0000313" key="1">
    <source>
        <dbReference type="EMBL" id="MBE9390850.1"/>
    </source>
</evidence>
<gene>
    <name evidence="1" type="ORF">IOK49_01960</name>
</gene>
<evidence type="ECO:0000313" key="2">
    <source>
        <dbReference type="Proteomes" id="UP000652307"/>
    </source>
</evidence>
<sequence>MDAHSALSEIRRKKIFGVELKGGKAMKFAFKPCLRNAQLEDDVIVLLDLYSANGELDFFPAYPYLFFPNFRDLDISYIGSYAHDALKFFPKFRTIEEKEGDQWELLVEREDGVKFLSKSTALSQILANIEVNPGIRWGELLGIFLEKADEMDLKDEEERKEVLSWIEKGYIAPRLGMLWHEADLIDADSA</sequence>
<dbReference type="EMBL" id="JADEZV010000001">
    <property type="protein sequence ID" value="MBE9390850.1"/>
    <property type="molecule type" value="Genomic_DNA"/>
</dbReference>
<reference evidence="1" key="1">
    <citation type="submission" date="2020-10" db="EMBL/GenBank/DDBJ databases">
        <title>Fervidococcus fontis strain 3639Fd - the first crenarchaeon capable of growth on lipids.</title>
        <authorList>
            <person name="Kochetkova T.V."/>
            <person name="Elcheninov A.G."/>
            <person name="Toschakov S.V."/>
            <person name="Kublanov I.V."/>
        </authorList>
    </citation>
    <scope>NUCLEOTIDE SEQUENCE</scope>
    <source>
        <strain evidence="1">3639Fd</strain>
    </source>
</reference>
<comment type="caution">
    <text evidence="1">The sequence shown here is derived from an EMBL/GenBank/DDBJ whole genome shotgun (WGS) entry which is preliminary data.</text>
</comment>